<dbReference type="InterPro" id="IPR009003">
    <property type="entry name" value="Peptidase_S1_PA"/>
</dbReference>
<dbReference type="Pfam" id="PF00089">
    <property type="entry name" value="Trypsin"/>
    <property type="match status" value="2"/>
</dbReference>
<dbReference type="SUPFAM" id="SSF50494">
    <property type="entry name" value="Trypsin-like serine proteases"/>
    <property type="match status" value="2"/>
</dbReference>
<evidence type="ECO:0000256" key="3">
    <source>
        <dbReference type="ARBA" id="ARBA00022801"/>
    </source>
</evidence>
<feature type="signal peptide" evidence="7">
    <location>
        <begin position="1"/>
        <end position="20"/>
    </location>
</feature>
<feature type="domain" description="Peptidase S1" evidence="8">
    <location>
        <begin position="298"/>
        <end position="523"/>
    </location>
</feature>
<dbReference type="Proteomes" id="UP000829291">
    <property type="component" value="Chromosome 6"/>
</dbReference>
<dbReference type="PANTHER" id="PTHR24276">
    <property type="entry name" value="POLYSERASE-RELATED"/>
    <property type="match status" value="1"/>
</dbReference>
<proteinExistence type="inferred from homology"/>
<reference evidence="10" key="1">
    <citation type="submission" date="2025-08" db="UniProtKB">
        <authorList>
            <consortium name="RefSeq"/>
        </authorList>
    </citation>
    <scope>IDENTIFICATION</scope>
    <source>
        <tissue evidence="10">Thorax and Abdomen</tissue>
    </source>
</reference>
<dbReference type="SMART" id="SM00020">
    <property type="entry name" value="Tryp_SPc"/>
    <property type="match status" value="2"/>
</dbReference>
<name>A0ABM3GFK0_NEOLC</name>
<dbReference type="GeneID" id="107219421"/>
<keyword evidence="4 6" id="KW-0720">Serine protease</keyword>
<evidence type="ECO:0000256" key="6">
    <source>
        <dbReference type="RuleBase" id="RU363034"/>
    </source>
</evidence>
<accession>A0ABM3GFK0</accession>
<feature type="chain" id="PRO_5045271448" evidence="7">
    <location>
        <begin position="21"/>
        <end position="524"/>
    </location>
</feature>
<keyword evidence="2 6" id="KW-0645">Protease</keyword>
<dbReference type="InterPro" id="IPR043504">
    <property type="entry name" value="Peptidase_S1_PA_chymotrypsin"/>
</dbReference>
<feature type="domain" description="Peptidase S1" evidence="8">
    <location>
        <begin position="30"/>
        <end position="256"/>
    </location>
</feature>
<dbReference type="PANTHER" id="PTHR24276:SF91">
    <property type="entry name" value="AT26814P-RELATED"/>
    <property type="match status" value="1"/>
</dbReference>
<dbReference type="InterPro" id="IPR001314">
    <property type="entry name" value="Peptidase_S1A"/>
</dbReference>
<keyword evidence="3 6" id="KW-0378">Hydrolase</keyword>
<organism evidence="9 10">
    <name type="scientific">Neodiprion lecontei</name>
    <name type="common">Redheaded pine sawfly</name>
    <dbReference type="NCBI Taxonomy" id="441921"/>
    <lineage>
        <taxon>Eukaryota</taxon>
        <taxon>Metazoa</taxon>
        <taxon>Ecdysozoa</taxon>
        <taxon>Arthropoda</taxon>
        <taxon>Hexapoda</taxon>
        <taxon>Insecta</taxon>
        <taxon>Pterygota</taxon>
        <taxon>Neoptera</taxon>
        <taxon>Endopterygota</taxon>
        <taxon>Hymenoptera</taxon>
        <taxon>Tenthredinoidea</taxon>
        <taxon>Diprionidae</taxon>
        <taxon>Diprioninae</taxon>
        <taxon>Neodiprion</taxon>
    </lineage>
</organism>
<dbReference type="GO" id="GO:0006508">
    <property type="term" value="P:proteolysis"/>
    <property type="evidence" value="ECO:0007669"/>
    <property type="project" value="UniProtKB-KW"/>
</dbReference>
<dbReference type="InterPro" id="IPR050430">
    <property type="entry name" value="Peptidase_S1"/>
</dbReference>
<evidence type="ECO:0000256" key="7">
    <source>
        <dbReference type="SAM" id="SignalP"/>
    </source>
</evidence>
<keyword evidence="5" id="KW-1015">Disulfide bond</keyword>
<protein>
    <submittedName>
        <fullName evidence="10">Transmembrane protease serine 9</fullName>
    </submittedName>
</protein>
<keyword evidence="7" id="KW-0732">Signal</keyword>
<dbReference type="RefSeq" id="XP_046599054.1">
    <property type="nucleotide sequence ID" value="XM_046743098.1"/>
</dbReference>
<dbReference type="CDD" id="cd00190">
    <property type="entry name" value="Tryp_SPc"/>
    <property type="match status" value="2"/>
</dbReference>
<evidence type="ECO:0000256" key="4">
    <source>
        <dbReference type="ARBA" id="ARBA00022825"/>
    </source>
</evidence>
<dbReference type="PROSITE" id="PS00134">
    <property type="entry name" value="TRYPSIN_HIS"/>
    <property type="match status" value="2"/>
</dbReference>
<keyword evidence="10" id="KW-0812">Transmembrane</keyword>
<dbReference type="PROSITE" id="PS51257">
    <property type="entry name" value="PROKAR_LIPOPROTEIN"/>
    <property type="match status" value="1"/>
</dbReference>
<dbReference type="PRINTS" id="PR00722">
    <property type="entry name" value="CHYMOTRYPSIN"/>
</dbReference>
<dbReference type="InterPro" id="IPR033116">
    <property type="entry name" value="TRYPSIN_SER"/>
</dbReference>
<dbReference type="InterPro" id="IPR018114">
    <property type="entry name" value="TRYPSIN_HIS"/>
</dbReference>
<gene>
    <name evidence="10" type="primary">LOC107219421</name>
</gene>
<sequence>MKRELLLGVILALAACGAEGGISRFSEGRIVGGEATTIEEHPYQVSIIYNNEHVCGGSLISSRWILTAAHCIDGLTTSLLNVRAGSTYRSSGGTLITSISSVIIHEYYDEDSYDYDVGLMQLTSALALSTTVATVTLPSSSYTIDIGTQCTVAGWGKTSYGGTLSETLLYLTVPIVSQTSCSATYIYRNTVTDQMICAGYTTGTMDTCQGDSGGPLVYNGIQVGIVSWGAECATVGYPGVYTRVSAIREWITKRASIYNAVTMYLNSLFTELTMIVRCFILLVSYTGYLQGTEQASRIVGGSYTSIEQYPYQASLQRNGHHVCGGSIISNTWILTAAHCIRNYSHTVFKVRTGSSYYDSGGRLTSVACILVNENFDLITLDYDIAAVELTRPLAFNSHTLPIALATRAQVLRVGQVATVTGWGTTMSSGTLSRRLQKVDLPLIAWADCLKSYVEHPITERMLCAGHLHTGGQDACQGDSGGPIVLNGKLIGIVSWGFGCALPSYPGVYTRVLYFRDWIEYNTNL</sequence>
<evidence type="ECO:0000313" key="10">
    <source>
        <dbReference type="RefSeq" id="XP_046599054.1"/>
    </source>
</evidence>
<evidence type="ECO:0000256" key="2">
    <source>
        <dbReference type="ARBA" id="ARBA00022670"/>
    </source>
</evidence>
<dbReference type="GO" id="GO:0008233">
    <property type="term" value="F:peptidase activity"/>
    <property type="evidence" value="ECO:0007669"/>
    <property type="project" value="UniProtKB-KW"/>
</dbReference>
<keyword evidence="9" id="KW-1185">Reference proteome</keyword>
<evidence type="ECO:0000313" key="9">
    <source>
        <dbReference type="Proteomes" id="UP000829291"/>
    </source>
</evidence>
<dbReference type="InterPro" id="IPR001254">
    <property type="entry name" value="Trypsin_dom"/>
</dbReference>
<keyword evidence="10" id="KW-0472">Membrane</keyword>
<evidence type="ECO:0000259" key="8">
    <source>
        <dbReference type="PROSITE" id="PS50240"/>
    </source>
</evidence>
<dbReference type="PROSITE" id="PS50240">
    <property type="entry name" value="TRYPSIN_DOM"/>
    <property type="match status" value="2"/>
</dbReference>
<evidence type="ECO:0000256" key="5">
    <source>
        <dbReference type="ARBA" id="ARBA00023157"/>
    </source>
</evidence>
<dbReference type="Gene3D" id="2.40.10.10">
    <property type="entry name" value="Trypsin-like serine proteases"/>
    <property type="match status" value="2"/>
</dbReference>
<dbReference type="PROSITE" id="PS00135">
    <property type="entry name" value="TRYPSIN_SER"/>
    <property type="match status" value="2"/>
</dbReference>
<evidence type="ECO:0000256" key="1">
    <source>
        <dbReference type="ARBA" id="ARBA00007664"/>
    </source>
</evidence>
<comment type="similarity">
    <text evidence="1">Belongs to the peptidase S1 family.</text>
</comment>